<accession>A0ABR8MH03</accession>
<proteinExistence type="inferred from homology"/>
<dbReference type="Proteomes" id="UP000649289">
    <property type="component" value="Unassembled WGS sequence"/>
</dbReference>
<keyword evidence="6 7" id="KW-0472">Membrane</keyword>
<comment type="subcellular location">
    <subcellularLocation>
        <location evidence="1">Cell membrane</location>
        <topology evidence="1">Multi-pass membrane protein</topology>
    </subcellularLocation>
</comment>
<feature type="transmembrane region" description="Helical" evidence="7">
    <location>
        <begin position="79"/>
        <end position="98"/>
    </location>
</feature>
<feature type="transmembrane region" description="Helical" evidence="7">
    <location>
        <begin position="32"/>
        <end position="59"/>
    </location>
</feature>
<sequence length="113" mass="12287">MGLIWTVVVTVVLGLVIGFLGKAVAPGSRDNIPLWLTVVCGIVGAAVGNYLYFAVFGVADNNPDGDMYDTSRGMDWWRHAWQVGSAAVLVVIAATVTGRHDRQDQRERRDRTG</sequence>
<keyword evidence="5 7" id="KW-1133">Transmembrane helix</keyword>
<keyword evidence="3" id="KW-1003">Cell membrane</keyword>
<reference evidence="8 9" key="1">
    <citation type="submission" date="2020-09" db="EMBL/GenBank/DDBJ databases">
        <title>novel species in genus Nocardioides.</title>
        <authorList>
            <person name="Zhang G."/>
        </authorList>
    </citation>
    <scope>NUCLEOTIDE SEQUENCE [LARGE SCALE GENOMIC DNA]</scope>
    <source>
        <strain evidence="8 9">19197</strain>
    </source>
</reference>
<dbReference type="InterPro" id="IPR007341">
    <property type="entry name" value="Transgly_assoc"/>
</dbReference>
<evidence type="ECO:0000256" key="3">
    <source>
        <dbReference type="ARBA" id="ARBA00022475"/>
    </source>
</evidence>
<comment type="caution">
    <text evidence="8">The sequence shown here is derived from an EMBL/GenBank/DDBJ whole genome shotgun (WGS) entry which is preliminary data.</text>
</comment>
<comment type="similarity">
    <text evidence="2">Belongs to the UPF0410 family.</text>
</comment>
<evidence type="ECO:0000256" key="2">
    <source>
        <dbReference type="ARBA" id="ARBA00011006"/>
    </source>
</evidence>
<dbReference type="PANTHER" id="PTHR33884">
    <property type="entry name" value="UPF0410 PROTEIN YMGE"/>
    <property type="match status" value="1"/>
</dbReference>
<evidence type="ECO:0000313" key="9">
    <source>
        <dbReference type="Proteomes" id="UP000649289"/>
    </source>
</evidence>
<dbReference type="EMBL" id="JACXYY010000002">
    <property type="protein sequence ID" value="MBD3914361.1"/>
    <property type="molecule type" value="Genomic_DNA"/>
</dbReference>
<feature type="transmembrane region" description="Helical" evidence="7">
    <location>
        <begin position="6"/>
        <end position="25"/>
    </location>
</feature>
<evidence type="ECO:0000256" key="4">
    <source>
        <dbReference type="ARBA" id="ARBA00022692"/>
    </source>
</evidence>
<dbReference type="PANTHER" id="PTHR33884:SF3">
    <property type="entry name" value="UPF0410 PROTEIN YMGE"/>
    <property type="match status" value="1"/>
</dbReference>
<evidence type="ECO:0000256" key="5">
    <source>
        <dbReference type="ARBA" id="ARBA00022989"/>
    </source>
</evidence>
<gene>
    <name evidence="8" type="ORF">IEZ25_07010</name>
</gene>
<keyword evidence="9" id="KW-1185">Reference proteome</keyword>
<evidence type="ECO:0000313" key="8">
    <source>
        <dbReference type="EMBL" id="MBD3914361.1"/>
    </source>
</evidence>
<keyword evidence="4 7" id="KW-0812">Transmembrane</keyword>
<protein>
    <recommendedName>
        <fullName evidence="10">GlsB/YeaQ/YmgE family stress response membrane protein</fullName>
    </recommendedName>
</protein>
<name>A0ABR8MH03_9ACTN</name>
<evidence type="ECO:0000256" key="6">
    <source>
        <dbReference type="ARBA" id="ARBA00023136"/>
    </source>
</evidence>
<dbReference type="RefSeq" id="WP_191198667.1">
    <property type="nucleotide sequence ID" value="NZ_BAAAPA010000003.1"/>
</dbReference>
<evidence type="ECO:0000256" key="7">
    <source>
        <dbReference type="SAM" id="Phobius"/>
    </source>
</evidence>
<evidence type="ECO:0000256" key="1">
    <source>
        <dbReference type="ARBA" id="ARBA00004651"/>
    </source>
</evidence>
<organism evidence="8 9">
    <name type="scientific">Nocardioides hwasunensis</name>
    <dbReference type="NCBI Taxonomy" id="397258"/>
    <lineage>
        <taxon>Bacteria</taxon>
        <taxon>Bacillati</taxon>
        <taxon>Actinomycetota</taxon>
        <taxon>Actinomycetes</taxon>
        <taxon>Propionibacteriales</taxon>
        <taxon>Nocardioidaceae</taxon>
        <taxon>Nocardioides</taxon>
    </lineage>
</organism>
<evidence type="ECO:0008006" key="10">
    <source>
        <dbReference type="Google" id="ProtNLM"/>
    </source>
</evidence>